<keyword evidence="1" id="KW-0472">Membrane</keyword>
<dbReference type="HOGENOM" id="CLU_2025277_0_0_14"/>
<sequence>MKQEKTKSPDSLCKAGCIVTIVIAAILIVTSITRGASAFAQAHLITSTYYSTVTMVLGILWFCFAAAQIASILLAVFVLNGKANNHIAAGVVSIILTGIIGGILILVGKYETKVITPVLNVE</sequence>
<dbReference type="STRING" id="1276229.SSYRP_v1c05420"/>
<feature type="transmembrane region" description="Helical" evidence="1">
    <location>
        <begin position="53"/>
        <end position="79"/>
    </location>
</feature>
<accession>R4U3Z3</accession>
<reference evidence="2 3" key="1">
    <citation type="journal article" date="2013" name="Genome Biol. Evol.">
        <title>Complete genomes of two dipteran-associated spiroplasmas provided insights into the origin, dynamics, and impacts of viral invasion in spiroplasma.</title>
        <authorList>
            <person name="Ku C."/>
            <person name="Lo W.S."/>
            <person name="Chen L.L."/>
            <person name="Kuo C.H."/>
        </authorList>
    </citation>
    <scope>NUCLEOTIDE SEQUENCE [LARGE SCALE GENOMIC DNA]</scope>
    <source>
        <strain evidence="2">EA-1</strain>
    </source>
</reference>
<feature type="transmembrane region" description="Helical" evidence="1">
    <location>
        <begin position="86"/>
        <end position="107"/>
    </location>
</feature>
<evidence type="ECO:0000313" key="2">
    <source>
        <dbReference type="EMBL" id="AGM26132.1"/>
    </source>
</evidence>
<keyword evidence="1" id="KW-1133">Transmembrane helix</keyword>
<gene>
    <name evidence="2" type="ORF">SSYRP_v1c05420</name>
</gene>
<name>R4U3Z3_9MOLU</name>
<keyword evidence="3" id="KW-1185">Reference proteome</keyword>
<organism evidence="2 3">
    <name type="scientific">Spiroplasma syrphidicola EA-1</name>
    <dbReference type="NCBI Taxonomy" id="1276229"/>
    <lineage>
        <taxon>Bacteria</taxon>
        <taxon>Bacillati</taxon>
        <taxon>Mycoplasmatota</taxon>
        <taxon>Mollicutes</taxon>
        <taxon>Entomoplasmatales</taxon>
        <taxon>Spiroplasmataceae</taxon>
        <taxon>Spiroplasma</taxon>
    </lineage>
</organism>
<keyword evidence="1" id="KW-0812">Transmembrane</keyword>
<dbReference type="PATRIC" id="fig|1276229.3.peg.537"/>
<dbReference type="KEGG" id="ssyr:SSYRP_v1c05420"/>
<evidence type="ECO:0000256" key="1">
    <source>
        <dbReference type="SAM" id="Phobius"/>
    </source>
</evidence>
<dbReference type="Proteomes" id="UP000013963">
    <property type="component" value="Chromosome"/>
</dbReference>
<dbReference type="RefSeq" id="WP_016340778.1">
    <property type="nucleotide sequence ID" value="NC_021284.1"/>
</dbReference>
<dbReference type="OrthoDB" id="9855589at2"/>
<dbReference type="AlphaFoldDB" id="R4U3Z3"/>
<evidence type="ECO:0000313" key="3">
    <source>
        <dbReference type="Proteomes" id="UP000013963"/>
    </source>
</evidence>
<evidence type="ECO:0008006" key="4">
    <source>
        <dbReference type="Google" id="ProtNLM"/>
    </source>
</evidence>
<feature type="transmembrane region" description="Helical" evidence="1">
    <location>
        <begin position="12"/>
        <end position="33"/>
    </location>
</feature>
<dbReference type="EMBL" id="CP005078">
    <property type="protein sequence ID" value="AGM26132.1"/>
    <property type="molecule type" value="Genomic_DNA"/>
</dbReference>
<proteinExistence type="predicted"/>
<protein>
    <recommendedName>
        <fullName evidence="4">Transmembrane protein</fullName>
    </recommendedName>
</protein>